<dbReference type="EMBL" id="GGEC01020777">
    <property type="protein sequence ID" value="MBX01261.1"/>
    <property type="molecule type" value="Transcribed_RNA"/>
</dbReference>
<reference evidence="3" key="1">
    <citation type="submission" date="2018-02" db="EMBL/GenBank/DDBJ databases">
        <title>Rhizophora mucronata_Transcriptome.</title>
        <authorList>
            <person name="Meera S.P."/>
            <person name="Sreeshan A."/>
            <person name="Augustine A."/>
        </authorList>
    </citation>
    <scope>NUCLEOTIDE SEQUENCE</scope>
    <source>
        <tissue evidence="3">Leaf</tissue>
    </source>
</reference>
<evidence type="ECO:0000256" key="1">
    <source>
        <dbReference type="SAM" id="Phobius"/>
    </source>
</evidence>
<feature type="signal peptide" evidence="2">
    <location>
        <begin position="1"/>
        <end position="32"/>
    </location>
</feature>
<sequence>MWAGQNLFPHNSFNFFLVFFFCSLVVCPNSHASDLGVYGYLIVLPCLIFVNSRHFLFFFLLFHFYPPFGRSVNYLCRIIIERNWDAGFICLSLSIFTVFK</sequence>
<dbReference type="AlphaFoldDB" id="A0A2P2K6A4"/>
<keyword evidence="1" id="KW-0812">Transmembrane</keyword>
<protein>
    <submittedName>
        <fullName evidence="3">Ras-related protein</fullName>
    </submittedName>
</protein>
<keyword evidence="1" id="KW-1133">Transmembrane helix</keyword>
<evidence type="ECO:0000256" key="2">
    <source>
        <dbReference type="SAM" id="SignalP"/>
    </source>
</evidence>
<feature type="transmembrane region" description="Helical" evidence="1">
    <location>
        <begin position="42"/>
        <end position="62"/>
    </location>
</feature>
<keyword evidence="1" id="KW-0472">Membrane</keyword>
<accession>A0A2P2K6A4</accession>
<evidence type="ECO:0000313" key="3">
    <source>
        <dbReference type="EMBL" id="MBX01261.1"/>
    </source>
</evidence>
<feature type="chain" id="PRO_5015109565" evidence="2">
    <location>
        <begin position="33"/>
        <end position="100"/>
    </location>
</feature>
<keyword evidence="2" id="KW-0732">Signal</keyword>
<proteinExistence type="predicted"/>
<organism evidence="3">
    <name type="scientific">Rhizophora mucronata</name>
    <name type="common">Asiatic mangrove</name>
    <dbReference type="NCBI Taxonomy" id="61149"/>
    <lineage>
        <taxon>Eukaryota</taxon>
        <taxon>Viridiplantae</taxon>
        <taxon>Streptophyta</taxon>
        <taxon>Embryophyta</taxon>
        <taxon>Tracheophyta</taxon>
        <taxon>Spermatophyta</taxon>
        <taxon>Magnoliopsida</taxon>
        <taxon>eudicotyledons</taxon>
        <taxon>Gunneridae</taxon>
        <taxon>Pentapetalae</taxon>
        <taxon>rosids</taxon>
        <taxon>fabids</taxon>
        <taxon>Malpighiales</taxon>
        <taxon>Rhizophoraceae</taxon>
        <taxon>Rhizophora</taxon>
    </lineage>
</organism>
<name>A0A2P2K6A4_RHIMU</name>